<dbReference type="NCBIfam" id="TIGR00671">
    <property type="entry name" value="baf"/>
    <property type="match status" value="1"/>
</dbReference>
<feature type="binding site" evidence="16">
    <location>
        <begin position="28"/>
        <end position="35"/>
    </location>
    <ligand>
        <name>ATP</name>
        <dbReference type="ChEBI" id="CHEBI:30616"/>
    </ligand>
</feature>
<evidence type="ECO:0000256" key="10">
    <source>
        <dbReference type="ARBA" id="ARBA00022777"/>
    </source>
</evidence>
<evidence type="ECO:0000256" key="1">
    <source>
        <dbReference type="ARBA" id="ARBA00001206"/>
    </source>
</evidence>
<dbReference type="EC" id="2.7.1.33" evidence="6 16"/>
<comment type="similarity">
    <text evidence="14 16">Belongs to the type III pantothenate kinase family.</text>
</comment>
<feature type="active site" description="Proton acceptor" evidence="16">
    <location>
        <position position="125"/>
    </location>
</feature>
<keyword evidence="18" id="KW-1185">Reference proteome</keyword>
<evidence type="ECO:0000256" key="8">
    <source>
        <dbReference type="ARBA" id="ARBA00022679"/>
    </source>
</evidence>
<keyword evidence="10 16" id="KW-0418">Kinase</keyword>
<feature type="binding site" evidence="16">
    <location>
        <position position="201"/>
    </location>
    <ligand>
        <name>substrate</name>
    </ligand>
</feature>
<evidence type="ECO:0000256" key="6">
    <source>
        <dbReference type="ARBA" id="ARBA00012102"/>
    </source>
</evidence>
<dbReference type="GO" id="GO:0005737">
    <property type="term" value="C:cytoplasm"/>
    <property type="evidence" value="ECO:0007669"/>
    <property type="project" value="UniProtKB-SubCell"/>
</dbReference>
<keyword evidence="8 16" id="KW-0808">Transferase</keyword>
<dbReference type="Gene3D" id="3.30.420.40">
    <property type="match status" value="1"/>
</dbReference>
<reference evidence="17 18" key="1">
    <citation type="journal article" date="2015" name="Genome Announc.">
        <title>Draft Genome Sequence of Filamentous Marine Cyanobacterium Lyngbya confervoides Strain BDU141951.</title>
        <authorList>
            <person name="Chandrababunaidu M.M."/>
            <person name="Sen D."/>
            <person name="Tripathy S."/>
        </authorList>
    </citation>
    <scope>NUCLEOTIDE SEQUENCE [LARGE SCALE GENOMIC DNA]</scope>
    <source>
        <strain evidence="17 18">BDU141951</strain>
    </source>
</reference>
<dbReference type="PANTHER" id="PTHR34265">
    <property type="entry name" value="TYPE III PANTOTHENATE KINASE"/>
    <property type="match status" value="1"/>
</dbReference>
<evidence type="ECO:0000256" key="11">
    <source>
        <dbReference type="ARBA" id="ARBA00022840"/>
    </source>
</evidence>
<dbReference type="SUPFAM" id="SSF53067">
    <property type="entry name" value="Actin-like ATPase domain"/>
    <property type="match status" value="2"/>
</dbReference>
<dbReference type="AlphaFoldDB" id="A0ABD4T4J6"/>
<evidence type="ECO:0000256" key="3">
    <source>
        <dbReference type="ARBA" id="ARBA00004496"/>
    </source>
</evidence>
<keyword evidence="13 16" id="KW-0173">Coenzyme A biosynthesis</keyword>
<evidence type="ECO:0000256" key="7">
    <source>
        <dbReference type="ARBA" id="ARBA00022490"/>
    </source>
</evidence>
<comment type="cofactor">
    <cofactor evidence="16">
        <name>NH4(+)</name>
        <dbReference type="ChEBI" id="CHEBI:28938"/>
    </cofactor>
    <cofactor evidence="16">
        <name>K(+)</name>
        <dbReference type="ChEBI" id="CHEBI:29103"/>
    </cofactor>
    <text evidence="16">A monovalent cation. Ammonium or potassium.</text>
</comment>
<dbReference type="InterPro" id="IPR043129">
    <property type="entry name" value="ATPase_NBD"/>
</dbReference>
<dbReference type="RefSeq" id="WP_166275143.1">
    <property type="nucleotide sequence ID" value="NZ_JTHE03000061.1"/>
</dbReference>
<comment type="pathway">
    <text evidence="4 16">Cofactor biosynthesis; coenzyme A biosynthesis; CoA from (R)-pantothenate: step 1/5.</text>
</comment>
<evidence type="ECO:0000256" key="9">
    <source>
        <dbReference type="ARBA" id="ARBA00022741"/>
    </source>
</evidence>
<evidence type="ECO:0000256" key="2">
    <source>
        <dbReference type="ARBA" id="ARBA00001958"/>
    </source>
</evidence>
<dbReference type="InterPro" id="IPR004619">
    <property type="entry name" value="Type_III_PanK"/>
</dbReference>
<evidence type="ECO:0000256" key="16">
    <source>
        <dbReference type="HAMAP-Rule" id="MF_01274"/>
    </source>
</evidence>
<evidence type="ECO:0000256" key="14">
    <source>
        <dbReference type="ARBA" id="ARBA00038036"/>
    </source>
</evidence>
<keyword evidence="7 16" id="KW-0963">Cytoplasm</keyword>
<evidence type="ECO:0000313" key="17">
    <source>
        <dbReference type="EMBL" id="MCM1983404.1"/>
    </source>
</evidence>
<protein>
    <recommendedName>
        <fullName evidence="15 16">Type III pantothenate kinase</fullName>
        <ecNumber evidence="6 16">2.7.1.33</ecNumber>
    </recommendedName>
    <alternativeName>
        <fullName evidence="16">PanK-III</fullName>
    </alternativeName>
    <alternativeName>
        <fullName evidence="16">Pantothenic acid kinase</fullName>
    </alternativeName>
</protein>
<comment type="function">
    <text evidence="16">Catalyzes the phosphorylation of pantothenate (Pan), the first step in CoA biosynthesis.</text>
</comment>
<comment type="caution">
    <text evidence="17">The sequence shown here is derived from an EMBL/GenBank/DDBJ whole genome shotgun (WGS) entry which is preliminary data.</text>
</comment>
<comment type="cofactor">
    <cofactor evidence="2">
        <name>K(+)</name>
        <dbReference type="ChEBI" id="CHEBI:29103"/>
    </cofactor>
</comment>
<dbReference type="NCBIfam" id="NF009871">
    <property type="entry name" value="PRK13331.1"/>
    <property type="match status" value="1"/>
</dbReference>
<dbReference type="GO" id="GO:0046872">
    <property type="term" value="F:metal ion binding"/>
    <property type="evidence" value="ECO:0007669"/>
    <property type="project" value="UniProtKB-KW"/>
</dbReference>
<organism evidence="17 18">
    <name type="scientific">Lyngbya confervoides BDU141951</name>
    <dbReference type="NCBI Taxonomy" id="1574623"/>
    <lineage>
        <taxon>Bacteria</taxon>
        <taxon>Bacillati</taxon>
        <taxon>Cyanobacteriota</taxon>
        <taxon>Cyanophyceae</taxon>
        <taxon>Oscillatoriophycideae</taxon>
        <taxon>Oscillatoriales</taxon>
        <taxon>Microcoleaceae</taxon>
        <taxon>Lyngbya</taxon>
    </lineage>
</organism>
<dbReference type="PANTHER" id="PTHR34265:SF1">
    <property type="entry name" value="TYPE III PANTOTHENATE KINASE"/>
    <property type="match status" value="1"/>
</dbReference>
<dbReference type="Pfam" id="PF03309">
    <property type="entry name" value="Pan_kinase"/>
    <property type="match status" value="1"/>
</dbReference>
<dbReference type="GO" id="GO:0004594">
    <property type="term" value="F:pantothenate kinase activity"/>
    <property type="evidence" value="ECO:0007669"/>
    <property type="project" value="UniProtKB-UniRule"/>
</dbReference>
<feature type="binding site" evidence="16">
    <location>
        <begin position="123"/>
        <end position="126"/>
    </location>
    <ligand>
        <name>substrate</name>
    </ligand>
</feature>
<keyword evidence="12 16" id="KW-0630">Potassium</keyword>
<evidence type="ECO:0000256" key="5">
    <source>
        <dbReference type="ARBA" id="ARBA00011738"/>
    </source>
</evidence>
<evidence type="ECO:0000313" key="18">
    <source>
        <dbReference type="Proteomes" id="UP000031561"/>
    </source>
</evidence>
<name>A0ABD4T4J6_9CYAN</name>
<dbReference type="GO" id="GO:0005524">
    <property type="term" value="F:ATP binding"/>
    <property type="evidence" value="ECO:0007669"/>
    <property type="project" value="UniProtKB-UniRule"/>
</dbReference>
<dbReference type="GO" id="GO:0015937">
    <property type="term" value="P:coenzyme A biosynthetic process"/>
    <property type="evidence" value="ECO:0007669"/>
    <property type="project" value="UniProtKB-UniRule"/>
</dbReference>
<dbReference type="Proteomes" id="UP000031561">
    <property type="component" value="Unassembled WGS sequence"/>
</dbReference>
<dbReference type="HAMAP" id="MF_01274">
    <property type="entry name" value="Pantothen_kinase_3"/>
    <property type="match status" value="1"/>
</dbReference>
<evidence type="ECO:0000256" key="15">
    <source>
        <dbReference type="ARBA" id="ARBA00040883"/>
    </source>
</evidence>
<evidence type="ECO:0000256" key="13">
    <source>
        <dbReference type="ARBA" id="ARBA00022993"/>
    </source>
</evidence>
<comment type="subcellular location">
    <subcellularLocation>
        <location evidence="3 16">Cytoplasm</location>
    </subcellularLocation>
</comment>
<keyword evidence="11 16" id="KW-0067">ATP-binding</keyword>
<feature type="binding site" evidence="16">
    <location>
        <position position="148"/>
    </location>
    <ligand>
        <name>ATP</name>
        <dbReference type="ChEBI" id="CHEBI:30616"/>
    </ligand>
</feature>
<evidence type="ECO:0000256" key="4">
    <source>
        <dbReference type="ARBA" id="ARBA00005225"/>
    </source>
</evidence>
<sequence>MMNWKRERKSFSNYKAAMGAFQVWVALAIGNTHLRWAYIRQGQIQQQWVTPHIPSCDLPQSWEAYCQSSPALRWHQQQGQTPFPPLIVASVVASQLKTWQQYPTLLLLSLDQIPLQGRYPTLGLDRALALWGAGGRYGWPALVIDAGTALTFTAADSAGRCQGGAILPGLGLQLLALSQGTAALPAVPLPGTIPQLWARDTEGALQSGVVHGAIATIQRFCQDWKTRQPASTLVITGGDGPQIMQYIQALPANAWLAQIPLQHNPQLLLEGMIAWVEAYG</sequence>
<feature type="binding site" evidence="16">
    <location>
        <position position="119"/>
    </location>
    <ligand>
        <name>substrate</name>
    </ligand>
</feature>
<proteinExistence type="inferred from homology"/>
<gene>
    <name evidence="16" type="primary">coaX</name>
    <name evidence="17" type="ORF">QQ91_0011310</name>
</gene>
<keyword evidence="16" id="KW-0479">Metal-binding</keyword>
<evidence type="ECO:0000256" key="12">
    <source>
        <dbReference type="ARBA" id="ARBA00022958"/>
    </source>
</evidence>
<feature type="binding site" evidence="16">
    <location>
        <position position="145"/>
    </location>
    <ligand>
        <name>K(+)</name>
        <dbReference type="ChEBI" id="CHEBI:29103"/>
    </ligand>
</feature>
<accession>A0ABD4T4J6</accession>
<dbReference type="EMBL" id="JTHE03000061">
    <property type="protein sequence ID" value="MCM1983404.1"/>
    <property type="molecule type" value="Genomic_DNA"/>
</dbReference>
<comment type="subunit">
    <text evidence="5 16">Homodimer.</text>
</comment>
<dbReference type="CDD" id="cd24015">
    <property type="entry name" value="ASKHA_NBD_PanK-III"/>
    <property type="match status" value="1"/>
</dbReference>
<keyword evidence="9 16" id="KW-0547">Nucleotide-binding</keyword>
<comment type="catalytic activity">
    <reaction evidence="1 16">
        <text>(R)-pantothenate + ATP = (R)-4'-phosphopantothenate + ADP + H(+)</text>
        <dbReference type="Rhea" id="RHEA:16373"/>
        <dbReference type="ChEBI" id="CHEBI:10986"/>
        <dbReference type="ChEBI" id="CHEBI:15378"/>
        <dbReference type="ChEBI" id="CHEBI:29032"/>
        <dbReference type="ChEBI" id="CHEBI:30616"/>
        <dbReference type="ChEBI" id="CHEBI:456216"/>
        <dbReference type="EC" id="2.7.1.33"/>
    </reaction>
</comment>